<evidence type="ECO:0000313" key="2">
    <source>
        <dbReference type="Proteomes" id="UP000789405"/>
    </source>
</evidence>
<reference evidence="1" key="1">
    <citation type="submission" date="2021-06" db="EMBL/GenBank/DDBJ databases">
        <authorList>
            <person name="Kallberg Y."/>
            <person name="Tangrot J."/>
            <person name="Rosling A."/>
        </authorList>
    </citation>
    <scope>NUCLEOTIDE SEQUENCE</scope>
    <source>
        <strain evidence="1">MA453B</strain>
    </source>
</reference>
<gene>
    <name evidence="1" type="ORF">DERYTH_LOCUS18460</name>
</gene>
<evidence type="ECO:0000313" key="1">
    <source>
        <dbReference type="EMBL" id="CAG8768470.1"/>
    </source>
</evidence>
<protein>
    <submittedName>
        <fullName evidence="1">26985_t:CDS:1</fullName>
    </submittedName>
</protein>
<feature type="non-terminal residue" evidence="1">
    <location>
        <position position="1"/>
    </location>
</feature>
<dbReference type="EMBL" id="CAJVPY010018755">
    <property type="protein sequence ID" value="CAG8768470.1"/>
    <property type="molecule type" value="Genomic_DNA"/>
</dbReference>
<sequence length="110" mass="13219">IEAYIEMKPFKLSSKVDRYTYETAFSEAEERLNFMRNLLIYYTAHINKLDNIENLMPKRRKHHLYFKEKAFKEKTLKGFQVGATIAVQNLKKFIKELKNELDLYYASDNE</sequence>
<comment type="caution">
    <text evidence="1">The sequence shown here is derived from an EMBL/GenBank/DDBJ whole genome shotgun (WGS) entry which is preliminary data.</text>
</comment>
<organism evidence="1 2">
    <name type="scientific">Dentiscutata erythropus</name>
    <dbReference type="NCBI Taxonomy" id="1348616"/>
    <lineage>
        <taxon>Eukaryota</taxon>
        <taxon>Fungi</taxon>
        <taxon>Fungi incertae sedis</taxon>
        <taxon>Mucoromycota</taxon>
        <taxon>Glomeromycotina</taxon>
        <taxon>Glomeromycetes</taxon>
        <taxon>Diversisporales</taxon>
        <taxon>Gigasporaceae</taxon>
        <taxon>Dentiscutata</taxon>
    </lineage>
</organism>
<dbReference type="AlphaFoldDB" id="A0A9N9NX23"/>
<dbReference type="Proteomes" id="UP000789405">
    <property type="component" value="Unassembled WGS sequence"/>
</dbReference>
<proteinExistence type="predicted"/>
<keyword evidence="2" id="KW-1185">Reference proteome</keyword>
<accession>A0A9N9NX23</accession>
<name>A0A9N9NX23_9GLOM</name>
<dbReference type="OrthoDB" id="2439943at2759"/>